<dbReference type="Proteomes" id="UP000275076">
    <property type="component" value="Unassembled WGS sequence"/>
</dbReference>
<evidence type="ECO:0000313" key="1">
    <source>
        <dbReference type="EMBL" id="RSL32069.1"/>
    </source>
</evidence>
<evidence type="ECO:0000313" key="2">
    <source>
        <dbReference type="Proteomes" id="UP000275076"/>
    </source>
</evidence>
<organism evidence="1 2">
    <name type="scientific">Salibacterium salarium</name>
    <dbReference type="NCBI Taxonomy" id="284579"/>
    <lineage>
        <taxon>Bacteria</taxon>
        <taxon>Bacillati</taxon>
        <taxon>Bacillota</taxon>
        <taxon>Bacilli</taxon>
        <taxon>Bacillales</taxon>
        <taxon>Bacillaceae</taxon>
    </lineage>
</organism>
<dbReference type="AlphaFoldDB" id="A0A3R9P648"/>
<reference evidence="1 2" key="1">
    <citation type="submission" date="2018-10" db="EMBL/GenBank/DDBJ databases">
        <title>Draft genome sequence of Bacillus salarius IM0101, isolated from a hypersaline soil in Inner Mongolia, China.</title>
        <authorList>
            <person name="Yamprayoonswat W."/>
            <person name="Boonvisut S."/>
            <person name="Jumpathong W."/>
            <person name="Sittihan S."/>
            <person name="Ruangsuj P."/>
            <person name="Wanthongcharoen S."/>
            <person name="Thongpramul N."/>
            <person name="Pimmason S."/>
            <person name="Yu B."/>
            <person name="Yasawong M."/>
        </authorList>
    </citation>
    <scope>NUCLEOTIDE SEQUENCE [LARGE SCALE GENOMIC DNA]</scope>
    <source>
        <strain evidence="1 2">IM0101</strain>
    </source>
</reference>
<dbReference type="EMBL" id="RBVX01000018">
    <property type="protein sequence ID" value="RSL32069.1"/>
    <property type="molecule type" value="Genomic_DNA"/>
</dbReference>
<name>A0A3R9P648_9BACI</name>
<dbReference type="RefSeq" id="WP_125557540.1">
    <property type="nucleotide sequence ID" value="NZ_RBVX01000018.1"/>
</dbReference>
<keyword evidence="2" id="KW-1185">Reference proteome</keyword>
<gene>
    <name evidence="1" type="ORF">D7Z54_17900</name>
</gene>
<protein>
    <submittedName>
        <fullName evidence="1">Uncharacterized protein</fullName>
    </submittedName>
</protein>
<dbReference type="OrthoDB" id="2867593at2"/>
<accession>A0A3R9P648</accession>
<sequence>MEQYSSGEINLDASFLLWLNKQADYHENEEWMLDAFLFTLRKISLHKTIRLDRNQFLHRRFWKGMEYSFRYKLLTKSKKPADFVLYRFIETVLMTEEWINKDSFCVSITDKGEAFLRLSRKAQWNQILRYIWPQH</sequence>
<proteinExistence type="predicted"/>
<comment type="caution">
    <text evidence="1">The sequence shown here is derived from an EMBL/GenBank/DDBJ whole genome shotgun (WGS) entry which is preliminary data.</text>
</comment>